<keyword evidence="5" id="KW-0663">Pyridoxal phosphate</keyword>
<dbReference type="InterPro" id="IPR015424">
    <property type="entry name" value="PyrdxlP-dep_Trfase"/>
</dbReference>
<dbReference type="InterPro" id="IPR015422">
    <property type="entry name" value="PyrdxlP-dep_Trfase_small"/>
</dbReference>
<dbReference type="Proteomes" id="UP000559809">
    <property type="component" value="Unassembled WGS sequence"/>
</dbReference>
<evidence type="ECO:0000256" key="5">
    <source>
        <dbReference type="ARBA" id="ARBA00022898"/>
    </source>
</evidence>
<dbReference type="InterPro" id="IPR015421">
    <property type="entry name" value="PyrdxlP-dep_Trfase_major"/>
</dbReference>
<evidence type="ECO:0000256" key="4">
    <source>
        <dbReference type="ARBA" id="ARBA00022679"/>
    </source>
</evidence>
<name>A0A853GAN3_9BURK</name>
<dbReference type="RefSeq" id="WP_180158620.1">
    <property type="nucleotide sequence ID" value="NZ_JACCEM010000023.1"/>
</dbReference>
<dbReference type="Gene3D" id="3.40.640.10">
    <property type="entry name" value="Type I PLP-dependent aspartate aminotransferase-like (Major domain)"/>
    <property type="match status" value="1"/>
</dbReference>
<comment type="similarity">
    <text evidence="2">Belongs to the class-I pyridoxal-phosphate-dependent aminotransferase family.</text>
</comment>
<keyword evidence="8" id="KW-1185">Reference proteome</keyword>
<dbReference type="GO" id="GO:0006520">
    <property type="term" value="P:amino acid metabolic process"/>
    <property type="evidence" value="ECO:0007669"/>
    <property type="project" value="InterPro"/>
</dbReference>
<protein>
    <submittedName>
        <fullName evidence="7">Aminotransferase class I/II-fold pyridoxal phosphate-dependent enzyme</fullName>
    </submittedName>
</protein>
<dbReference type="GO" id="GO:0030170">
    <property type="term" value="F:pyridoxal phosphate binding"/>
    <property type="evidence" value="ECO:0007669"/>
    <property type="project" value="InterPro"/>
</dbReference>
<evidence type="ECO:0000256" key="3">
    <source>
        <dbReference type="ARBA" id="ARBA00022576"/>
    </source>
</evidence>
<dbReference type="AlphaFoldDB" id="A0A853GAN3"/>
<organism evidence="7 8">
    <name type="scientific">Parapusillimonas granuli</name>
    <dbReference type="NCBI Taxonomy" id="380911"/>
    <lineage>
        <taxon>Bacteria</taxon>
        <taxon>Pseudomonadati</taxon>
        <taxon>Pseudomonadota</taxon>
        <taxon>Betaproteobacteria</taxon>
        <taxon>Burkholderiales</taxon>
        <taxon>Alcaligenaceae</taxon>
        <taxon>Parapusillimonas</taxon>
    </lineage>
</organism>
<accession>A0A853GAN3</accession>
<dbReference type="SUPFAM" id="SSF53383">
    <property type="entry name" value="PLP-dependent transferases"/>
    <property type="match status" value="1"/>
</dbReference>
<keyword evidence="3 7" id="KW-0032">Aminotransferase</keyword>
<dbReference type="InterPro" id="IPR004839">
    <property type="entry name" value="Aminotransferase_I/II_large"/>
</dbReference>
<gene>
    <name evidence="7" type="ORF">H0A72_21820</name>
</gene>
<keyword evidence="4 7" id="KW-0808">Transferase</keyword>
<dbReference type="EMBL" id="JACCEM010000023">
    <property type="protein sequence ID" value="NYT51950.1"/>
    <property type="molecule type" value="Genomic_DNA"/>
</dbReference>
<feature type="domain" description="Aminotransferase class I/classII large" evidence="6">
    <location>
        <begin position="27"/>
        <end position="167"/>
    </location>
</feature>
<comment type="cofactor">
    <cofactor evidence="1">
        <name>pyridoxal 5'-phosphate</name>
        <dbReference type="ChEBI" id="CHEBI:597326"/>
    </cofactor>
</comment>
<evidence type="ECO:0000259" key="6">
    <source>
        <dbReference type="Pfam" id="PF00155"/>
    </source>
</evidence>
<evidence type="ECO:0000256" key="2">
    <source>
        <dbReference type="ARBA" id="ARBA00007441"/>
    </source>
</evidence>
<dbReference type="InterPro" id="IPR050596">
    <property type="entry name" value="AspAT/PAT-like"/>
</dbReference>
<dbReference type="PANTHER" id="PTHR46383">
    <property type="entry name" value="ASPARTATE AMINOTRANSFERASE"/>
    <property type="match status" value="1"/>
</dbReference>
<reference evidence="7 8" key="1">
    <citation type="submission" date="2020-07" db="EMBL/GenBank/DDBJ databases">
        <title>Taxonomic revisions and descriptions of new bacterial species based on genomic comparisons in the high-G+C-content subgroup of the family Alcaligenaceae.</title>
        <authorList>
            <person name="Szabo A."/>
            <person name="Felfoldi T."/>
        </authorList>
    </citation>
    <scope>NUCLEOTIDE SEQUENCE [LARGE SCALE GENOMIC DNA]</scope>
    <source>
        <strain evidence="7 8">LMG 24012</strain>
    </source>
</reference>
<dbReference type="GO" id="GO:0008483">
    <property type="term" value="F:transaminase activity"/>
    <property type="evidence" value="ECO:0007669"/>
    <property type="project" value="UniProtKB-KW"/>
</dbReference>
<sequence>MEQVLFHIIMIDRFSPCLQLLSRLSASSSELIEAMETVQSQTTGSPNAISQAAAVVALSHSASLVEPMLRAYRKRHLLLCDRLSDIPGLRFIPSEGSFYLFVNVADAISNLYRSGILEASSDTAFSEYLLEHHGLAVVPGTVFGSPGHLRLSFAVSEDQIIEAAGRLKRACAAHLT</sequence>
<dbReference type="CDD" id="cd00609">
    <property type="entry name" value="AAT_like"/>
    <property type="match status" value="1"/>
</dbReference>
<dbReference type="Gene3D" id="3.90.1150.10">
    <property type="entry name" value="Aspartate Aminotransferase, domain 1"/>
    <property type="match status" value="1"/>
</dbReference>
<dbReference type="PANTHER" id="PTHR46383:SF1">
    <property type="entry name" value="ASPARTATE AMINOTRANSFERASE"/>
    <property type="match status" value="1"/>
</dbReference>
<evidence type="ECO:0000313" key="8">
    <source>
        <dbReference type="Proteomes" id="UP000559809"/>
    </source>
</evidence>
<dbReference type="Pfam" id="PF00155">
    <property type="entry name" value="Aminotran_1_2"/>
    <property type="match status" value="1"/>
</dbReference>
<evidence type="ECO:0000313" key="7">
    <source>
        <dbReference type="EMBL" id="NYT51950.1"/>
    </source>
</evidence>
<proteinExistence type="inferred from homology"/>
<evidence type="ECO:0000256" key="1">
    <source>
        <dbReference type="ARBA" id="ARBA00001933"/>
    </source>
</evidence>
<comment type="caution">
    <text evidence="7">The sequence shown here is derived from an EMBL/GenBank/DDBJ whole genome shotgun (WGS) entry which is preliminary data.</text>
</comment>